<reference evidence="12 17" key="3">
    <citation type="submission" date="2019-10" db="EMBL/GenBank/DDBJ databases">
        <title>Genome Sequencing and assembly of Lactobacillus fermentum I2, a lactic acid bacteria.</title>
        <authorList>
            <person name="Lopes L.S."/>
            <person name="Persinoti G.F."/>
            <person name="Riano-Pachon D.M."/>
            <person name="Labate C.A."/>
        </authorList>
    </citation>
    <scope>NUCLEOTIDE SEQUENCE [LARGE SCALE GENOMIC DNA]</scope>
    <source>
        <strain evidence="12 17">I2</strain>
    </source>
</reference>
<evidence type="ECO:0000313" key="10">
    <source>
        <dbReference type="EMBL" id="APU46846.1"/>
    </source>
</evidence>
<dbReference type="GeneID" id="83714721"/>
<evidence type="ECO:0000313" key="15">
    <source>
        <dbReference type="Proteomes" id="UP000094714"/>
    </source>
</evidence>
<evidence type="ECO:0000256" key="3">
    <source>
        <dbReference type="ARBA" id="ARBA00012856"/>
    </source>
</evidence>
<dbReference type="OrthoDB" id="9804315at2"/>
<evidence type="ECO:0000256" key="7">
    <source>
        <dbReference type="PIRNR" id="PIRNR000194"/>
    </source>
</evidence>
<gene>
    <name evidence="11" type="primary">dfrA</name>
    <name evidence="10" type="ORF">BUW47_10820</name>
    <name evidence="12" type="ORF">GC247_09750</name>
    <name evidence="13" type="ORF">HCY95_00959</name>
    <name evidence="9" type="ORF">LACFE_CDS1762</name>
    <name evidence="11" type="ORF">LF01B1_03060</name>
    <name evidence="14" type="ORF">P8634_05030</name>
</gene>
<evidence type="ECO:0000313" key="17">
    <source>
        <dbReference type="Proteomes" id="UP000466799"/>
    </source>
</evidence>
<dbReference type="EMBL" id="WHJL01000140">
    <property type="protein sequence ID" value="MPQ36118.1"/>
    <property type="molecule type" value="Genomic_DNA"/>
</dbReference>
<evidence type="ECO:0000313" key="11">
    <source>
        <dbReference type="EMBL" id="GIC71291.1"/>
    </source>
</evidence>
<dbReference type="EMBL" id="CP019030">
    <property type="protein sequence ID" value="APU46846.1"/>
    <property type="molecule type" value="Genomic_DNA"/>
</dbReference>
<dbReference type="GO" id="GO:0046654">
    <property type="term" value="P:tetrahydrofolate biosynthetic process"/>
    <property type="evidence" value="ECO:0007669"/>
    <property type="project" value="UniProtKB-UniPathway"/>
</dbReference>
<dbReference type="Proteomes" id="UP000503169">
    <property type="component" value="Chromosome"/>
</dbReference>
<dbReference type="Proteomes" id="UP000094714">
    <property type="component" value="Chromosome"/>
</dbReference>
<reference evidence="14" key="6">
    <citation type="submission" date="2023-04" db="EMBL/GenBank/DDBJ databases">
        <title>Genomic of Limosilactobacillus fermentum MSJK0025.</title>
        <authorList>
            <person name="Yang S."/>
        </authorList>
    </citation>
    <scope>NUCLEOTIDE SEQUENCE</scope>
    <source>
        <strain evidence="14">MSJK0025</strain>
    </source>
</reference>
<evidence type="ECO:0000313" key="19">
    <source>
        <dbReference type="Proteomes" id="UP000653631"/>
    </source>
</evidence>
<dbReference type="UniPathway" id="UPA00077">
    <property type="reaction ID" value="UER00158"/>
</dbReference>
<dbReference type="PATRIC" id="fig|1613.112.peg.1847"/>
<dbReference type="GO" id="GO:0046655">
    <property type="term" value="P:folic acid metabolic process"/>
    <property type="evidence" value="ECO:0007669"/>
    <property type="project" value="TreeGrafter"/>
</dbReference>
<keyword evidence="10" id="KW-0418">Kinase</keyword>
<reference evidence="9 15" key="1">
    <citation type="submission" date="2016-09" db="EMBL/GenBank/DDBJ databases">
        <title>Genome Sequence of the Lactobacillus fermentum strain NCC2970 (CNCM I-5068).</title>
        <authorList>
            <person name="Barretto C."/>
            <person name="Ngom-Bru C."/>
            <person name="Genevaz A."/>
            <person name="Fournier C."/>
            <person name="Moine D."/>
            <person name="Kassam M."/>
            <person name="Iltis A."/>
            <person name="Sagory-Zalkind P."/>
            <person name="Faucherand G."/>
            <person name="Descombes P."/>
            <person name="Duboux S."/>
        </authorList>
    </citation>
    <scope>NUCLEOTIDE SEQUENCE [LARGE SCALE GENOMIC DNA]</scope>
    <source>
        <strain evidence="9 15">NCC2970</strain>
    </source>
</reference>
<dbReference type="AlphaFoldDB" id="A0A0F4HCB8"/>
<feature type="domain" description="DHFR" evidence="8">
    <location>
        <begin position="3"/>
        <end position="162"/>
    </location>
</feature>
<dbReference type="GO" id="GO:0005829">
    <property type="term" value="C:cytosol"/>
    <property type="evidence" value="ECO:0007669"/>
    <property type="project" value="TreeGrafter"/>
</dbReference>
<dbReference type="Proteomes" id="UP001218104">
    <property type="component" value="Chromosome"/>
</dbReference>
<evidence type="ECO:0000256" key="2">
    <source>
        <dbReference type="ARBA" id="ARBA00009539"/>
    </source>
</evidence>
<keyword evidence="4 7" id="KW-0554">One-carbon metabolism</keyword>
<evidence type="ECO:0000313" key="13">
    <source>
        <dbReference type="EMBL" id="QIX58523.1"/>
    </source>
</evidence>
<dbReference type="EMBL" id="CP121468">
    <property type="protein sequence ID" value="WFR90062.1"/>
    <property type="molecule type" value="Genomic_DNA"/>
</dbReference>
<dbReference type="EMBL" id="BOLH01000002">
    <property type="protein sequence ID" value="GIC71291.1"/>
    <property type="molecule type" value="Genomic_DNA"/>
</dbReference>
<comment type="similarity">
    <text evidence="2 7">Belongs to the dihydrofolate reductase family.</text>
</comment>
<dbReference type="Proteomes" id="UP000653631">
    <property type="component" value="Unassembled WGS sequence"/>
</dbReference>
<name>A0A0F4HCB8_LIMFE</name>
<reference evidence="13 18" key="4">
    <citation type="submission" date="2020-04" db="EMBL/GenBank/DDBJ databases">
        <title>Novel strain L. Fermentum HFD1 producer antibacterial peptides.</title>
        <authorList>
            <person name="Ozhegov G.D."/>
            <person name="Pavlova A.S."/>
            <person name="Zhuravleva D.E."/>
            <person name="Gogoleva N.V."/>
            <person name="Shagimardanova E.I."/>
            <person name="Markelova M.I."/>
            <person name="Yarullina D.R."/>
            <person name="Kayumov A.R."/>
        </authorList>
    </citation>
    <scope>NUCLEOTIDE SEQUENCE [LARGE SCALE GENOMIC DNA]</scope>
    <source>
        <strain evidence="13 18">HFD1</strain>
    </source>
</reference>
<proteinExistence type="inferred from homology"/>
<evidence type="ECO:0000256" key="1">
    <source>
        <dbReference type="ARBA" id="ARBA00004903"/>
    </source>
</evidence>
<dbReference type="GO" id="GO:0004146">
    <property type="term" value="F:dihydrofolate reductase activity"/>
    <property type="evidence" value="ECO:0007669"/>
    <property type="project" value="UniProtKB-EC"/>
</dbReference>
<comment type="catalytic activity">
    <reaction evidence="7">
        <text>(6S)-5,6,7,8-tetrahydrofolate + NADP(+) = 7,8-dihydrofolate + NADPH + H(+)</text>
        <dbReference type="Rhea" id="RHEA:15009"/>
        <dbReference type="ChEBI" id="CHEBI:15378"/>
        <dbReference type="ChEBI" id="CHEBI:57451"/>
        <dbReference type="ChEBI" id="CHEBI:57453"/>
        <dbReference type="ChEBI" id="CHEBI:57783"/>
        <dbReference type="ChEBI" id="CHEBI:58349"/>
        <dbReference type="EC" id="1.5.1.3"/>
    </reaction>
</comment>
<dbReference type="InterPro" id="IPR001796">
    <property type="entry name" value="DHFR_dom"/>
</dbReference>
<keyword evidence="6 7" id="KW-0560">Oxidoreductase</keyword>
<dbReference type="SMR" id="A0A0F4HCB8"/>
<dbReference type="EC" id="1.5.1.3" evidence="3 7"/>
<sequence length="167" mass="18709">MVKIAFIWAEDEAGWIGKDNDMPWHLSADLKHFKHLTSGHPVIMGKNTYLSLGRPLPKRTNIVVTRQTTPIEGVTLVNGVNALTDLLANYGEDEEVFIIGGAHLFASTMSLATVLYRTVVEGDHHGDVKMAPIDYRTWQKVAERHLQATESDPACTFEKWVLNVKQN</sequence>
<dbReference type="Gene3D" id="3.40.430.10">
    <property type="entry name" value="Dihydrofolate Reductase, subunit A"/>
    <property type="match status" value="1"/>
</dbReference>
<dbReference type="CDD" id="cd00209">
    <property type="entry name" value="DHFR"/>
    <property type="match status" value="1"/>
</dbReference>
<dbReference type="SUPFAM" id="SSF53597">
    <property type="entry name" value="Dihydrofolate reductase-like"/>
    <property type="match status" value="1"/>
</dbReference>
<evidence type="ECO:0000313" key="14">
    <source>
        <dbReference type="EMBL" id="WFR90062.1"/>
    </source>
</evidence>
<dbReference type="PROSITE" id="PS51330">
    <property type="entry name" value="DHFR_2"/>
    <property type="match status" value="1"/>
</dbReference>
<evidence type="ECO:0000256" key="4">
    <source>
        <dbReference type="ARBA" id="ARBA00022563"/>
    </source>
</evidence>
<comment type="function">
    <text evidence="7">Key enzyme in folate metabolism. Catalyzes an essential reaction for de novo glycine and purine synthesis, and for DNA precursor synthesis.</text>
</comment>
<dbReference type="Proteomes" id="UP000185427">
    <property type="component" value="Chromosome"/>
</dbReference>
<dbReference type="EMBL" id="CP017151">
    <property type="protein sequence ID" value="AOR75205.1"/>
    <property type="molecule type" value="Genomic_DNA"/>
</dbReference>
<evidence type="ECO:0000256" key="6">
    <source>
        <dbReference type="ARBA" id="ARBA00023002"/>
    </source>
</evidence>
<protein>
    <recommendedName>
        <fullName evidence="3 7">Dihydrofolate reductase</fullName>
        <ecNumber evidence="3 7">1.5.1.3</ecNumber>
    </recommendedName>
</protein>
<dbReference type="RefSeq" id="WP_003683166.1">
    <property type="nucleotide sequence ID" value="NZ_AP024320.1"/>
</dbReference>
<dbReference type="InterPro" id="IPR012259">
    <property type="entry name" value="DHFR"/>
</dbReference>
<keyword evidence="10" id="KW-0808">Transferase</keyword>
<comment type="pathway">
    <text evidence="1 7">Cofactor biosynthesis; tetrahydrofolate biosynthesis; 5,6,7,8-tetrahydrofolate from 7,8-dihydrofolate: step 1/1.</text>
</comment>
<evidence type="ECO:0000313" key="18">
    <source>
        <dbReference type="Proteomes" id="UP000503169"/>
    </source>
</evidence>
<reference evidence="10 16" key="2">
    <citation type="submission" date="2016-12" db="EMBL/GenBank/DDBJ databases">
        <title>Complete Genome Sequence of Lactobacillus fermentum Strain SNUV175, a Probiotic for Treatment of Bacterial Vaginosis.</title>
        <authorList>
            <person name="Lee S."/>
            <person name="You H.J."/>
            <person name="Kwon B."/>
            <person name="Ko G."/>
        </authorList>
    </citation>
    <scope>NUCLEOTIDE SEQUENCE [LARGE SCALE GENOMIC DNA]</scope>
    <source>
        <strain evidence="10 16">SNUV175</strain>
    </source>
</reference>
<evidence type="ECO:0000313" key="9">
    <source>
        <dbReference type="EMBL" id="AOR75205.1"/>
    </source>
</evidence>
<dbReference type="PANTHER" id="PTHR48069:SF3">
    <property type="entry name" value="DIHYDROFOLATE REDUCTASE"/>
    <property type="match status" value="1"/>
</dbReference>
<dbReference type="GO" id="GO:0050661">
    <property type="term" value="F:NADP binding"/>
    <property type="evidence" value="ECO:0007669"/>
    <property type="project" value="InterPro"/>
</dbReference>
<dbReference type="Pfam" id="PF00186">
    <property type="entry name" value="DHFR_1"/>
    <property type="match status" value="1"/>
</dbReference>
<reference evidence="11 19" key="5">
    <citation type="submission" date="2021-01" db="EMBL/GenBank/DDBJ databases">
        <title>Development of a method for detection of lactic acid bacteria that cause putrefactive shochu mash.</title>
        <authorList>
            <person name="Takashita H."/>
            <person name="Fujihara E."/>
            <person name="Takayama K."/>
            <person name="Yamamoto H."/>
            <person name="Mizutani M."/>
            <person name="Kajiwara Y."/>
        </authorList>
    </citation>
    <scope>NUCLEOTIDE SEQUENCE [LARGE SCALE GENOMIC DNA]</scope>
    <source>
        <strain evidence="11 19">01-B1</strain>
    </source>
</reference>
<evidence type="ECO:0000313" key="16">
    <source>
        <dbReference type="Proteomes" id="UP000185427"/>
    </source>
</evidence>
<evidence type="ECO:0000259" key="8">
    <source>
        <dbReference type="PROSITE" id="PS51330"/>
    </source>
</evidence>
<dbReference type="InterPro" id="IPR024072">
    <property type="entry name" value="DHFR-like_dom_sf"/>
</dbReference>
<evidence type="ECO:0000313" key="12">
    <source>
        <dbReference type="EMBL" id="MPQ36118.1"/>
    </source>
</evidence>
<dbReference type="PRINTS" id="PR00070">
    <property type="entry name" value="DHFR"/>
</dbReference>
<dbReference type="EMBL" id="CP050919">
    <property type="protein sequence ID" value="QIX58523.1"/>
    <property type="molecule type" value="Genomic_DNA"/>
</dbReference>
<dbReference type="PIRSF" id="PIRSF000194">
    <property type="entry name" value="DHFR"/>
    <property type="match status" value="1"/>
</dbReference>
<keyword evidence="5 7" id="KW-0521">NADP</keyword>
<dbReference type="PANTHER" id="PTHR48069">
    <property type="entry name" value="DIHYDROFOLATE REDUCTASE"/>
    <property type="match status" value="1"/>
</dbReference>
<dbReference type="GO" id="GO:0006730">
    <property type="term" value="P:one-carbon metabolic process"/>
    <property type="evidence" value="ECO:0007669"/>
    <property type="project" value="UniProtKB-KW"/>
</dbReference>
<dbReference type="Proteomes" id="UP000466799">
    <property type="component" value="Unassembled WGS sequence"/>
</dbReference>
<dbReference type="GO" id="GO:0046452">
    <property type="term" value="P:dihydrofolate metabolic process"/>
    <property type="evidence" value="ECO:0007669"/>
    <property type="project" value="TreeGrafter"/>
</dbReference>
<organism evidence="9 15">
    <name type="scientific">Limosilactobacillus fermentum</name>
    <name type="common">Lactobacillus fermentum</name>
    <dbReference type="NCBI Taxonomy" id="1613"/>
    <lineage>
        <taxon>Bacteria</taxon>
        <taxon>Bacillati</taxon>
        <taxon>Bacillota</taxon>
        <taxon>Bacilli</taxon>
        <taxon>Lactobacillales</taxon>
        <taxon>Lactobacillaceae</taxon>
        <taxon>Limosilactobacillus</taxon>
    </lineage>
</organism>
<dbReference type="GO" id="GO:0016301">
    <property type="term" value="F:kinase activity"/>
    <property type="evidence" value="ECO:0007669"/>
    <property type="project" value="UniProtKB-KW"/>
</dbReference>
<accession>A0A0F4HCB8</accession>
<evidence type="ECO:0000256" key="5">
    <source>
        <dbReference type="ARBA" id="ARBA00022857"/>
    </source>
</evidence>